<organism evidence="2 3">
    <name type="scientific">Ectopseudomonas mendocina</name>
    <name type="common">Pseudomonas mendocina</name>
    <dbReference type="NCBI Taxonomy" id="300"/>
    <lineage>
        <taxon>Bacteria</taxon>
        <taxon>Pseudomonadati</taxon>
        <taxon>Pseudomonadota</taxon>
        <taxon>Gammaproteobacteria</taxon>
        <taxon>Pseudomonadales</taxon>
        <taxon>Pseudomonadaceae</taxon>
        <taxon>Ectopseudomonas</taxon>
    </lineage>
</organism>
<accession>A0A2R3QJL7</accession>
<feature type="compositionally biased region" description="Low complexity" evidence="1">
    <location>
        <begin position="37"/>
        <end position="46"/>
    </location>
</feature>
<feature type="compositionally biased region" description="Basic and acidic residues" evidence="1">
    <location>
        <begin position="27"/>
        <end position="36"/>
    </location>
</feature>
<name>A0A2R3QJL7_ECTME</name>
<feature type="compositionally biased region" description="Polar residues" evidence="1">
    <location>
        <begin position="58"/>
        <end position="69"/>
    </location>
</feature>
<dbReference type="OrthoDB" id="7029568at2"/>
<feature type="region of interest" description="Disordered" evidence="1">
    <location>
        <begin position="1"/>
        <end position="84"/>
    </location>
</feature>
<sequence>MRIDGYLPPYSPDRGPRSGTAVTPYREAQREVEAQREQPAAPASSQGLEQAPQIRRVQASSAGNDSLPTRAQDATYAQPAPGSRAAQALASYSTTAAYANDYDAQEVLGLDLYA</sequence>
<proteinExistence type="predicted"/>
<evidence type="ECO:0000313" key="2">
    <source>
        <dbReference type="EMBL" id="AVO51971.1"/>
    </source>
</evidence>
<dbReference type="RefSeq" id="WP_106736808.1">
    <property type="nucleotide sequence ID" value="NZ_CP027657.1"/>
</dbReference>
<reference evidence="2 3" key="1">
    <citation type="submission" date="2018-03" db="EMBL/GenBank/DDBJ databases">
        <title>Complete genome sequence and methylome analysis of Pseudomonas mendocina NEB 698.</title>
        <authorList>
            <person name="Morgan R.D."/>
        </authorList>
    </citation>
    <scope>NUCLEOTIDE SEQUENCE [LARGE SCALE GENOMIC DNA]</scope>
    <source>
        <strain evidence="2 3">NEB698</strain>
    </source>
</reference>
<evidence type="ECO:0000313" key="3">
    <source>
        <dbReference type="Proteomes" id="UP000238327"/>
    </source>
</evidence>
<dbReference type="STRING" id="1001585.MDS_3683"/>
<evidence type="ECO:0000256" key="1">
    <source>
        <dbReference type="SAM" id="MobiDB-lite"/>
    </source>
</evidence>
<dbReference type="EMBL" id="CP027657">
    <property type="protein sequence ID" value="AVO51971.1"/>
    <property type="molecule type" value="Genomic_DNA"/>
</dbReference>
<gene>
    <name evidence="2" type="ORF">C7A17_04055</name>
</gene>
<protein>
    <submittedName>
        <fullName evidence="2">Uncharacterized protein</fullName>
    </submittedName>
</protein>
<dbReference type="AlphaFoldDB" id="A0A2R3QJL7"/>
<dbReference type="Proteomes" id="UP000238327">
    <property type="component" value="Chromosome"/>
</dbReference>